<protein>
    <recommendedName>
        <fullName evidence="3">histidine kinase</fullName>
        <ecNumber evidence="3">2.7.13.3</ecNumber>
    </recommendedName>
</protein>
<evidence type="ECO:0000256" key="1">
    <source>
        <dbReference type="ARBA" id="ARBA00000085"/>
    </source>
</evidence>
<feature type="domain" description="PAC" evidence="19">
    <location>
        <begin position="415"/>
        <end position="467"/>
    </location>
</feature>
<evidence type="ECO:0000256" key="7">
    <source>
        <dbReference type="ARBA" id="ARBA00022741"/>
    </source>
</evidence>
<evidence type="ECO:0000259" key="19">
    <source>
        <dbReference type="PROSITE" id="PS50113"/>
    </source>
</evidence>
<dbReference type="SUPFAM" id="SSF52172">
    <property type="entry name" value="CheY-like"/>
    <property type="match status" value="2"/>
</dbReference>
<dbReference type="SMART" id="SM00073">
    <property type="entry name" value="HPT"/>
    <property type="match status" value="1"/>
</dbReference>
<evidence type="ECO:0000256" key="15">
    <source>
        <dbReference type="SAM" id="Phobius"/>
    </source>
</evidence>
<dbReference type="InterPro" id="IPR003661">
    <property type="entry name" value="HisK_dim/P_dom"/>
</dbReference>
<evidence type="ECO:0000259" key="18">
    <source>
        <dbReference type="PROSITE" id="PS50112"/>
    </source>
</evidence>
<keyword evidence="8" id="KW-0067">ATP-binding</keyword>
<evidence type="ECO:0000256" key="5">
    <source>
        <dbReference type="ARBA" id="ARBA00022553"/>
    </source>
</evidence>
<dbReference type="InterPro" id="IPR011006">
    <property type="entry name" value="CheY-like_superfamily"/>
</dbReference>
<evidence type="ECO:0000256" key="8">
    <source>
        <dbReference type="ARBA" id="ARBA00022840"/>
    </source>
</evidence>
<evidence type="ECO:0000256" key="13">
    <source>
        <dbReference type="PROSITE-ProRule" id="PRU00169"/>
    </source>
</evidence>
<evidence type="ECO:0000256" key="10">
    <source>
        <dbReference type="ARBA" id="ARBA00023012"/>
    </source>
</evidence>
<evidence type="ECO:0000256" key="6">
    <source>
        <dbReference type="ARBA" id="ARBA00022692"/>
    </source>
</evidence>
<comment type="caution">
    <text evidence="22">The sequence shown here is derived from an EMBL/GenBank/DDBJ whole genome shotgun (WGS) entry which is preliminary data.</text>
</comment>
<dbReference type="SMART" id="SM00388">
    <property type="entry name" value="HisKA"/>
    <property type="match status" value="1"/>
</dbReference>
<dbReference type="Gene3D" id="3.40.50.2300">
    <property type="match status" value="2"/>
</dbReference>
<keyword evidence="23" id="KW-1185">Reference proteome</keyword>
<dbReference type="InterPro" id="IPR003594">
    <property type="entry name" value="HATPase_dom"/>
</dbReference>
<accession>A0ABS7ZQD5</accession>
<evidence type="ECO:0000256" key="4">
    <source>
        <dbReference type="ARBA" id="ARBA00022475"/>
    </source>
</evidence>
<dbReference type="Gene3D" id="2.10.70.100">
    <property type="match status" value="1"/>
</dbReference>
<dbReference type="PROSITE" id="PS50110">
    <property type="entry name" value="RESPONSE_REGULATORY"/>
    <property type="match status" value="2"/>
</dbReference>
<evidence type="ECO:0000256" key="2">
    <source>
        <dbReference type="ARBA" id="ARBA00004651"/>
    </source>
</evidence>
<evidence type="ECO:0000256" key="3">
    <source>
        <dbReference type="ARBA" id="ARBA00012438"/>
    </source>
</evidence>
<dbReference type="SMART" id="SM00387">
    <property type="entry name" value="HATPase_c"/>
    <property type="match status" value="1"/>
</dbReference>
<dbReference type="InterPro" id="IPR000700">
    <property type="entry name" value="PAS-assoc_C"/>
</dbReference>
<feature type="modified residue" description="4-aspartylphosphate" evidence="13">
    <location>
        <position position="1336"/>
    </location>
</feature>
<dbReference type="PROSITE" id="PS50894">
    <property type="entry name" value="HPT"/>
    <property type="match status" value="1"/>
</dbReference>
<dbReference type="NCBIfam" id="TIGR00229">
    <property type="entry name" value="sensory_box"/>
    <property type="match status" value="3"/>
</dbReference>
<evidence type="ECO:0000313" key="23">
    <source>
        <dbReference type="Proteomes" id="UP000714380"/>
    </source>
</evidence>
<dbReference type="Pfam" id="PF00989">
    <property type="entry name" value="PAS"/>
    <property type="match status" value="2"/>
</dbReference>
<dbReference type="EMBL" id="JAEDAH010000044">
    <property type="protein sequence ID" value="MCA6063834.1"/>
    <property type="molecule type" value="Genomic_DNA"/>
</dbReference>
<dbReference type="CDD" id="cd16922">
    <property type="entry name" value="HATPase_EvgS-ArcB-TorS-like"/>
    <property type="match status" value="1"/>
</dbReference>
<feature type="modified residue" description="4-aspartylphosphate" evidence="13">
    <location>
        <position position="1193"/>
    </location>
</feature>
<dbReference type="SMART" id="SM00448">
    <property type="entry name" value="REC"/>
    <property type="match status" value="2"/>
</dbReference>
<dbReference type="Gene3D" id="3.30.450.350">
    <property type="entry name" value="CHASE domain"/>
    <property type="match status" value="1"/>
</dbReference>
<proteinExistence type="predicted"/>
<feature type="domain" description="PAC" evidence="19">
    <location>
        <begin position="575"/>
        <end position="627"/>
    </location>
</feature>
<sequence>MKARLTISKHLSWPLLLLAAGIMLSALVALEVERHNRSYMHRMLQTEAAEITHLISQRIELYQYGLRGMRGAILTAGNRLNRRRVEGYSATRDVDTEFPGARGFGYIRRVNAADEASFIASARADGWPEFTIRQLSPHDGERFVIQYIEPVGRNLQAVGLDIASEKNRREAAWSSLESGEVRLTAPITLVQATGKPLQSFLILMPVYASVTTPDTPEQRIKQGIGWSYAPLITEEILQGLDLSSHHLGIQLADIGGDGISEVFYRQQWLQDDSRITLAIDREVFGRQWQVTYQVTPAFKQGLHLISPLYAFAIGIVISFLLSAAFLLWRQSRLRGYELRAQQAHLAAIVESSSDGIISRDCHGNIVSWNRAAEQMFGVKEEVAIGQPVQHLIIPENCDEEDRNLCAIAGQGKVPPSLETVRQRADGKQVDVAISYALMRNSRNEVVGLSESIRDISQQKEYQQSLIELNANLEKQVEQRAGEAQRLARLLKNVLDSASEVSIIATDKDGKVTLFNRGAERMLGYSAAEFVGVQSPAILHDPAEVELRSQQLEEEFGGDIKGFRVFVHLTELDGTDTREWTYIRKDGQRLQVSLSATTLRDDDGTIVGYLGIAVDVTERKAAKLELEKSLSTTQAILDTAVNPIITIDAMGIIRSFNPAGEHVFGYTVEEVVGQNVSLLMPEPFAGRHDLYMQRFRDMAIPRMIGINRAIQAKRKDGSVFPVQISLGEMSVAGERLVVGILTDISEQRAQTDALGAAMAQLSMAAEVAELGVWSWTPDDNQLQWNDTMFHMYHQPVSLREEGLTYHHWRMRIHPEDRERTEQALSVAMKGEGDYKPVFRIIWPDGEIRYMQGGAQVEMDEDGHVYRVTGINRDITEQLLYEERLRDAKEAADAANAAKSSFLANMSHEIRTPMNAVLGMLKLVSHTSLTERQRDYVNKSQSAAESLLSLLNDILDYSKIEAGKLHMDIHTFSLDEVMRSLAVVLSGNLGSKPIEVLFDIGSDVPDYMRGDSKRLLQILINLAGNAIKFTQQGYVVIYVHCTSLSEDQVQLDIGVRDTGVGISEENQQKIFEGFTQAEVTTSRSFGGTGLGLVISKRLVNLMEGELQLDSTEGSGSHFWFSVAFPLADRHTDRDTYQEDLNVLLVEDHPLAAELMTRDAESLGWSVRHCVSAAEAMAALQQASRDEQPFQLALIDWYLPDLNGIDLAEQIRINGEKNVPPVILISAHGRESLADYLNTDNPPFRDFLSKPVTQRQLAEVAYRAIHEPDQHAKALIAPNLEQRLTGMSILVVEDNETNREIAYELLSGEGAVVDLAEGGMQGVDMVTAMGKQYEVVIMDMQMPDIDGLEATRRIRSDGRFDQLPILAMTANVSLADKEACLQAGMNDHVGKPINLDELVQAIRSLTGKSDTGAGLTATSEAELISGCDDLLESPQSLLSRFAGNLALLKKMTDRFGGDIHEMLNELERHWRQQQWQASGATLHTLKGTSATMGACRLSARCAELEKQFKAGAEEALCEQWTELLQELRQLTDESVSQLSALVASMTDPSANVESTDLSADQWHEKLTELAELLQSNNMSAVEYAEGLPVHSYPGNQAALKEMIDSVSVLNFADAAKILERLGGRHDLD</sequence>
<dbReference type="InterPro" id="IPR036890">
    <property type="entry name" value="HATPase_C_sf"/>
</dbReference>
<dbReference type="Pfam" id="PF02518">
    <property type="entry name" value="HATPase_c"/>
    <property type="match status" value="1"/>
</dbReference>
<dbReference type="InterPro" id="IPR036641">
    <property type="entry name" value="HPT_dom_sf"/>
</dbReference>
<dbReference type="Pfam" id="PF03924">
    <property type="entry name" value="CHASE"/>
    <property type="match status" value="1"/>
</dbReference>
<feature type="domain" description="HPt" evidence="21">
    <location>
        <begin position="1441"/>
        <end position="1538"/>
    </location>
</feature>
<dbReference type="Proteomes" id="UP000714380">
    <property type="component" value="Unassembled WGS sequence"/>
</dbReference>
<evidence type="ECO:0000256" key="14">
    <source>
        <dbReference type="SAM" id="Coils"/>
    </source>
</evidence>
<dbReference type="PRINTS" id="PR00344">
    <property type="entry name" value="BCTRLSENSOR"/>
</dbReference>
<comment type="catalytic activity">
    <reaction evidence="1">
        <text>ATP + protein L-histidine = ADP + protein N-phospho-L-histidine.</text>
        <dbReference type="EC" id="2.7.13.3"/>
    </reaction>
</comment>
<feature type="coiled-coil region" evidence="14">
    <location>
        <begin position="458"/>
        <end position="489"/>
    </location>
</feature>
<keyword evidence="7" id="KW-0547">Nucleotide-binding</keyword>
<dbReference type="CDD" id="cd00088">
    <property type="entry name" value="HPT"/>
    <property type="match status" value="1"/>
</dbReference>
<dbReference type="PANTHER" id="PTHR45339:SF1">
    <property type="entry name" value="HYBRID SIGNAL TRANSDUCTION HISTIDINE KINASE J"/>
    <property type="match status" value="1"/>
</dbReference>
<feature type="transmembrane region" description="Helical" evidence="15">
    <location>
        <begin position="12"/>
        <end position="32"/>
    </location>
</feature>
<evidence type="ECO:0000256" key="11">
    <source>
        <dbReference type="ARBA" id="ARBA00023136"/>
    </source>
</evidence>
<keyword evidence="14" id="KW-0175">Coiled coil</keyword>
<dbReference type="Pfam" id="PF13426">
    <property type="entry name" value="PAS_9"/>
    <property type="match status" value="1"/>
</dbReference>
<dbReference type="InterPro" id="IPR005467">
    <property type="entry name" value="His_kinase_dom"/>
</dbReference>
<dbReference type="InterPro" id="IPR013655">
    <property type="entry name" value="PAS_fold_3"/>
</dbReference>
<dbReference type="SUPFAM" id="SSF55785">
    <property type="entry name" value="PYP-like sensor domain (PAS domain)"/>
    <property type="match status" value="4"/>
</dbReference>
<dbReference type="RefSeq" id="WP_225674226.1">
    <property type="nucleotide sequence ID" value="NZ_JAEDAH010000044.1"/>
</dbReference>
<dbReference type="InterPro" id="IPR013767">
    <property type="entry name" value="PAS_fold"/>
</dbReference>
<dbReference type="SUPFAM" id="SSF47384">
    <property type="entry name" value="Homodimeric domain of signal transducing histidine kinase"/>
    <property type="match status" value="1"/>
</dbReference>
<dbReference type="Gene3D" id="3.30.450.20">
    <property type="entry name" value="PAS domain"/>
    <property type="match status" value="4"/>
</dbReference>
<dbReference type="Pfam" id="PF00072">
    <property type="entry name" value="Response_reg"/>
    <property type="match status" value="2"/>
</dbReference>
<dbReference type="InterPro" id="IPR001610">
    <property type="entry name" value="PAC"/>
</dbReference>
<dbReference type="EC" id="2.7.13.3" evidence="3"/>
<dbReference type="InterPro" id="IPR008207">
    <property type="entry name" value="Sig_transdc_His_kin_Hpt_dom"/>
</dbReference>
<feature type="domain" description="PAS" evidence="18">
    <location>
        <begin position="341"/>
        <end position="396"/>
    </location>
</feature>
<keyword evidence="6 15" id="KW-0812">Transmembrane</keyword>
<evidence type="ECO:0000256" key="9">
    <source>
        <dbReference type="ARBA" id="ARBA00022989"/>
    </source>
</evidence>
<dbReference type="PANTHER" id="PTHR45339">
    <property type="entry name" value="HYBRID SIGNAL TRANSDUCTION HISTIDINE KINASE J"/>
    <property type="match status" value="1"/>
</dbReference>
<dbReference type="InterPro" id="IPR000014">
    <property type="entry name" value="PAS"/>
</dbReference>
<reference evidence="22 23" key="1">
    <citation type="submission" date="2020-12" db="EMBL/GenBank/DDBJ databases">
        <title>Novel Thalassolituus-related marine hydrocarbonoclastic bacteria mediated algae-derived hydrocarbons mineralization in twilight zone of the northern South China Sea.</title>
        <authorList>
            <person name="Dong C."/>
        </authorList>
    </citation>
    <scope>NUCLEOTIDE SEQUENCE [LARGE SCALE GENOMIC DNA]</scope>
    <source>
        <strain evidence="22 23">IMCC1826</strain>
    </source>
</reference>
<evidence type="ECO:0000313" key="22">
    <source>
        <dbReference type="EMBL" id="MCA6063834.1"/>
    </source>
</evidence>
<keyword evidence="5 13" id="KW-0597">Phosphoprotein</keyword>
<dbReference type="SUPFAM" id="SSF47226">
    <property type="entry name" value="Histidine-containing phosphotransfer domain, HPT domain"/>
    <property type="match status" value="1"/>
</dbReference>
<dbReference type="InterPro" id="IPR036097">
    <property type="entry name" value="HisK_dim/P_sf"/>
</dbReference>
<evidence type="ECO:0000256" key="12">
    <source>
        <dbReference type="PROSITE-ProRule" id="PRU00110"/>
    </source>
</evidence>
<evidence type="ECO:0000259" key="16">
    <source>
        <dbReference type="PROSITE" id="PS50109"/>
    </source>
</evidence>
<dbReference type="CDD" id="cd17546">
    <property type="entry name" value="REC_hyHK_CKI1_RcsC-like"/>
    <property type="match status" value="2"/>
</dbReference>
<dbReference type="PROSITE" id="PS50112">
    <property type="entry name" value="PAS"/>
    <property type="match status" value="3"/>
</dbReference>
<dbReference type="PROSITE" id="PS50113">
    <property type="entry name" value="PAC"/>
    <property type="match status" value="3"/>
</dbReference>
<evidence type="ECO:0000259" key="20">
    <source>
        <dbReference type="PROSITE" id="PS50839"/>
    </source>
</evidence>
<dbReference type="SMART" id="SM01079">
    <property type="entry name" value="CHASE"/>
    <property type="match status" value="1"/>
</dbReference>
<dbReference type="Gene3D" id="1.10.287.130">
    <property type="match status" value="1"/>
</dbReference>
<keyword evidence="9 15" id="KW-1133">Transmembrane helix</keyword>
<dbReference type="InterPro" id="IPR001789">
    <property type="entry name" value="Sig_transdc_resp-reg_receiver"/>
</dbReference>
<dbReference type="CDD" id="cd00130">
    <property type="entry name" value="PAS"/>
    <property type="match status" value="4"/>
</dbReference>
<feature type="modified residue" description="Phosphohistidine" evidence="12">
    <location>
        <position position="1480"/>
    </location>
</feature>
<dbReference type="InterPro" id="IPR035965">
    <property type="entry name" value="PAS-like_dom_sf"/>
</dbReference>
<feature type="domain" description="Response regulatory" evidence="17">
    <location>
        <begin position="1139"/>
        <end position="1262"/>
    </location>
</feature>
<evidence type="ECO:0000259" key="21">
    <source>
        <dbReference type="PROSITE" id="PS50894"/>
    </source>
</evidence>
<dbReference type="InterPro" id="IPR006189">
    <property type="entry name" value="CHASE_dom"/>
</dbReference>
<dbReference type="SMART" id="SM00086">
    <property type="entry name" value="PAC"/>
    <property type="match status" value="4"/>
</dbReference>
<feature type="domain" description="PAS" evidence="18">
    <location>
        <begin position="486"/>
        <end position="558"/>
    </location>
</feature>
<dbReference type="PROSITE" id="PS50839">
    <property type="entry name" value="CHASE"/>
    <property type="match status" value="1"/>
</dbReference>
<dbReference type="Pfam" id="PF01627">
    <property type="entry name" value="Hpt"/>
    <property type="match status" value="1"/>
</dbReference>
<keyword evidence="4" id="KW-1003">Cell membrane</keyword>
<evidence type="ECO:0000259" key="17">
    <source>
        <dbReference type="PROSITE" id="PS50110"/>
    </source>
</evidence>
<keyword evidence="11 15" id="KW-0472">Membrane</keyword>
<keyword evidence="10" id="KW-0902">Two-component regulatory system</keyword>
<comment type="subcellular location">
    <subcellularLocation>
        <location evidence="2">Cell membrane</location>
        <topology evidence="2">Multi-pass membrane protein</topology>
    </subcellularLocation>
</comment>
<feature type="domain" description="Histidine kinase" evidence="16">
    <location>
        <begin position="903"/>
        <end position="1124"/>
    </location>
</feature>
<dbReference type="SUPFAM" id="SSF55874">
    <property type="entry name" value="ATPase domain of HSP90 chaperone/DNA topoisomerase II/histidine kinase"/>
    <property type="match status" value="1"/>
</dbReference>
<name>A0ABS7ZQD5_9GAMM</name>
<organism evidence="22 23">
    <name type="scientific">Thalassolituus marinus</name>
    <dbReference type="NCBI Taxonomy" id="671053"/>
    <lineage>
        <taxon>Bacteria</taxon>
        <taxon>Pseudomonadati</taxon>
        <taxon>Pseudomonadota</taxon>
        <taxon>Gammaproteobacteria</taxon>
        <taxon>Oceanospirillales</taxon>
        <taxon>Oceanospirillaceae</taxon>
        <taxon>Thalassolituus</taxon>
    </lineage>
</organism>
<dbReference type="Gene3D" id="1.20.120.160">
    <property type="entry name" value="HPT domain"/>
    <property type="match status" value="1"/>
</dbReference>
<feature type="domain" description="PAC" evidence="19">
    <location>
        <begin position="833"/>
        <end position="885"/>
    </location>
</feature>
<feature type="domain" description="Response regulatory" evidence="17">
    <location>
        <begin position="1285"/>
        <end position="1403"/>
    </location>
</feature>
<dbReference type="Pfam" id="PF08447">
    <property type="entry name" value="PAS_3"/>
    <property type="match status" value="1"/>
</dbReference>
<feature type="domain" description="PAS" evidence="18">
    <location>
        <begin position="628"/>
        <end position="681"/>
    </location>
</feature>
<dbReference type="InterPro" id="IPR042240">
    <property type="entry name" value="CHASE_sf"/>
</dbReference>
<feature type="domain" description="CHASE" evidence="20">
    <location>
        <begin position="76"/>
        <end position="291"/>
    </location>
</feature>
<dbReference type="CDD" id="cd00082">
    <property type="entry name" value="HisKA"/>
    <property type="match status" value="1"/>
</dbReference>
<feature type="transmembrane region" description="Helical" evidence="15">
    <location>
        <begin position="308"/>
        <end position="328"/>
    </location>
</feature>
<dbReference type="InterPro" id="IPR004358">
    <property type="entry name" value="Sig_transdc_His_kin-like_C"/>
</dbReference>
<gene>
    <name evidence="22" type="ORF">I9W95_09465</name>
</gene>
<dbReference type="Pfam" id="PF00512">
    <property type="entry name" value="HisKA"/>
    <property type="match status" value="1"/>
</dbReference>
<dbReference type="SMART" id="SM00091">
    <property type="entry name" value="PAS"/>
    <property type="match status" value="4"/>
</dbReference>
<dbReference type="Gene3D" id="3.30.565.10">
    <property type="entry name" value="Histidine kinase-like ATPase, C-terminal domain"/>
    <property type="match status" value="1"/>
</dbReference>
<dbReference type="PROSITE" id="PS50109">
    <property type="entry name" value="HIS_KIN"/>
    <property type="match status" value="1"/>
</dbReference>